<dbReference type="EMBL" id="RYZW01000116">
    <property type="protein sequence ID" value="TDZ46125.1"/>
    <property type="molecule type" value="Genomic_DNA"/>
</dbReference>
<evidence type="ECO:0000256" key="1">
    <source>
        <dbReference type="SAM" id="SignalP"/>
    </source>
</evidence>
<dbReference type="AlphaFoldDB" id="A0A4R8QRT6"/>
<keyword evidence="1" id="KW-0732">Signal</keyword>
<protein>
    <recommendedName>
        <fullName evidence="4">ToxB-like N-terminal ascomycota domain-containing protein</fullName>
    </recommendedName>
</protein>
<name>A0A4R8QRT6_COLTR</name>
<feature type="signal peptide" evidence="1">
    <location>
        <begin position="1"/>
        <end position="18"/>
    </location>
</feature>
<comment type="caution">
    <text evidence="2">The sequence shown here is derived from an EMBL/GenBank/DDBJ whole genome shotgun (WGS) entry which is preliminary data.</text>
</comment>
<evidence type="ECO:0000313" key="2">
    <source>
        <dbReference type="EMBL" id="TDZ46125.1"/>
    </source>
</evidence>
<gene>
    <name evidence="2" type="ORF">CTRI78_v009005</name>
</gene>
<accession>A0A4R8QRT6</accession>
<feature type="chain" id="PRO_5020293093" description="ToxB-like N-terminal ascomycota domain-containing protein" evidence="1">
    <location>
        <begin position="19"/>
        <end position="86"/>
    </location>
</feature>
<evidence type="ECO:0000313" key="3">
    <source>
        <dbReference type="Proteomes" id="UP000295703"/>
    </source>
</evidence>
<reference evidence="2 3" key="1">
    <citation type="submission" date="2018-12" db="EMBL/GenBank/DDBJ databases">
        <title>Genome sequence and assembly of Colletotrichum trifolii.</title>
        <authorList>
            <person name="Gan P."/>
            <person name="Shirasu K."/>
        </authorList>
    </citation>
    <scope>NUCLEOTIDE SEQUENCE [LARGE SCALE GENOMIC DNA]</scope>
    <source>
        <strain evidence="2 3">543-2</strain>
    </source>
</reference>
<organism evidence="2 3">
    <name type="scientific">Colletotrichum trifolii</name>
    <dbReference type="NCBI Taxonomy" id="5466"/>
    <lineage>
        <taxon>Eukaryota</taxon>
        <taxon>Fungi</taxon>
        <taxon>Dikarya</taxon>
        <taxon>Ascomycota</taxon>
        <taxon>Pezizomycotina</taxon>
        <taxon>Sordariomycetes</taxon>
        <taxon>Hypocreomycetidae</taxon>
        <taxon>Glomerellales</taxon>
        <taxon>Glomerellaceae</taxon>
        <taxon>Colletotrichum</taxon>
        <taxon>Colletotrichum orbiculare species complex</taxon>
    </lineage>
</organism>
<proteinExistence type="predicted"/>
<keyword evidence="3" id="KW-1185">Reference proteome</keyword>
<sequence>MQPLAFILTAVFASTVTAQRCHYWLQEKSTGKNVSQGCLAKNEGKTDLINGQSIHLQARSDCSVSVGNTGYNTAPVGFNAHYDGPC</sequence>
<evidence type="ECO:0008006" key="4">
    <source>
        <dbReference type="Google" id="ProtNLM"/>
    </source>
</evidence>
<dbReference type="Proteomes" id="UP000295703">
    <property type="component" value="Unassembled WGS sequence"/>
</dbReference>